<keyword evidence="6 8" id="KW-0521">NADP</keyword>
<dbReference type="PANTHER" id="PTHR20275">
    <property type="entry name" value="NAD KINASE"/>
    <property type="match status" value="1"/>
</dbReference>
<sequence length="268" mass="29559">MRIMMYIGKYEDYALAKLIVSRLLSSNGVEVVAARDLEVKNLSIPKWDGSQGIDIAMVIGGDGTVLRFIHEIGNSTDTPILHIGTGRVNYLSDVSARDLPQVLDRIIKGEYVVEERITLKAIAAGFECMALNEVLVKGVDPGHLISVTIVEDGGEEMIRARMDGVIIATPTGSTAYALAAGGPVVDNRLAVKLIVPLAPFSRALVPIVHPYEVPIKVLTSEVAHILCDGIVTQRGAEIRIVPNDRRVRFVRTRQYRMYDRLFRRLFIP</sequence>
<keyword evidence="7 8" id="KW-0520">NAD</keyword>
<dbReference type="GO" id="GO:0005737">
    <property type="term" value="C:cytoplasm"/>
    <property type="evidence" value="ECO:0007669"/>
    <property type="project" value="UniProtKB-SubCell"/>
</dbReference>
<comment type="similarity">
    <text evidence="8">Belongs to the NAD kinase family.</text>
</comment>
<evidence type="ECO:0000313" key="10">
    <source>
        <dbReference type="Proteomes" id="UP000007485"/>
    </source>
</evidence>
<keyword evidence="3 8" id="KW-0547">Nucleotide-binding</keyword>
<comment type="caution">
    <text evidence="8">Lacks conserved residue(s) required for the propagation of feature annotation.</text>
</comment>
<evidence type="ECO:0000256" key="1">
    <source>
        <dbReference type="ARBA" id="ARBA00022490"/>
    </source>
</evidence>
<reference evidence="9 10" key="1">
    <citation type="journal article" date="2011" name="J. Bacteriol.">
        <title>Complete genome sequence of 'Vulcanisaeta moutnovskia' strain 768-28, a novel member of the hyperthermophilic crenarchaeal genus vulcanisaeta.</title>
        <authorList>
            <person name="Gumerov V.M."/>
            <person name="Mardanov A.V."/>
            <person name="Beletsky A.V."/>
            <person name="Prokofeva M.I."/>
            <person name="Bonch-Osmolovskaya E.A."/>
            <person name="Ravin N.V."/>
            <person name="Skryabin K.G."/>
        </authorList>
    </citation>
    <scope>NUCLEOTIDE SEQUENCE [LARGE SCALE GENOMIC DNA]</scope>
    <source>
        <strain evidence="9 10">768-28</strain>
    </source>
</reference>
<keyword evidence="1 8" id="KW-0963">Cytoplasm</keyword>
<dbReference type="KEGG" id="vmo:VMUT_1213"/>
<dbReference type="PANTHER" id="PTHR20275:SF43">
    <property type="entry name" value="BIFUNCTIONAL NADP PHOSPHATASE_NAD KINASE"/>
    <property type="match status" value="1"/>
</dbReference>
<dbReference type="EMBL" id="CP002529">
    <property type="protein sequence ID" value="ADY01418.1"/>
    <property type="molecule type" value="Genomic_DNA"/>
</dbReference>
<dbReference type="eggNOG" id="arCOG01348">
    <property type="taxonomic scope" value="Archaea"/>
</dbReference>
<organism evidence="9 10">
    <name type="scientific">Vulcanisaeta moutnovskia (strain 768-28)</name>
    <dbReference type="NCBI Taxonomy" id="985053"/>
    <lineage>
        <taxon>Archaea</taxon>
        <taxon>Thermoproteota</taxon>
        <taxon>Thermoprotei</taxon>
        <taxon>Thermoproteales</taxon>
        <taxon>Thermoproteaceae</taxon>
        <taxon>Vulcanisaeta</taxon>
    </lineage>
</organism>
<dbReference type="EC" id="2.7.1.23" evidence="8"/>
<feature type="binding site" evidence="8">
    <location>
        <position position="198"/>
    </location>
    <ligand>
        <name>NAD(+)</name>
        <dbReference type="ChEBI" id="CHEBI:57540"/>
    </ligand>
</feature>
<dbReference type="GO" id="GO:0019674">
    <property type="term" value="P:NAD+ metabolic process"/>
    <property type="evidence" value="ECO:0007669"/>
    <property type="project" value="InterPro"/>
</dbReference>
<evidence type="ECO:0000256" key="6">
    <source>
        <dbReference type="ARBA" id="ARBA00022857"/>
    </source>
</evidence>
<dbReference type="OrthoDB" id="77798at2157"/>
<evidence type="ECO:0000256" key="5">
    <source>
        <dbReference type="ARBA" id="ARBA00022840"/>
    </source>
</evidence>
<dbReference type="Gene3D" id="3.40.50.10330">
    <property type="entry name" value="Probable inorganic polyphosphate/atp-NAD kinase, domain 1"/>
    <property type="match status" value="1"/>
</dbReference>
<comment type="cofactor">
    <cofactor evidence="8">
        <name>a divalent metal cation</name>
        <dbReference type="ChEBI" id="CHEBI:60240"/>
    </cofactor>
</comment>
<keyword evidence="10" id="KW-1185">Reference proteome</keyword>
<name>F0QYI5_VULM7</name>
<feature type="binding site" evidence="8">
    <location>
        <position position="67"/>
    </location>
    <ligand>
        <name>NAD(+)</name>
        <dbReference type="ChEBI" id="CHEBI:57540"/>
    </ligand>
</feature>
<proteinExistence type="inferred from homology"/>
<comment type="subcellular location">
    <subcellularLocation>
        <location evidence="8">Cytoplasm</location>
    </subcellularLocation>
</comment>
<dbReference type="Pfam" id="PF01513">
    <property type="entry name" value="NAD_kinase"/>
    <property type="match status" value="1"/>
</dbReference>
<dbReference type="AlphaFoldDB" id="F0QYI5"/>
<protein>
    <recommendedName>
        <fullName evidence="8">NAD kinase</fullName>
        <ecNumber evidence="8">2.7.1.23</ecNumber>
    </recommendedName>
    <alternativeName>
        <fullName evidence="8">ATP-dependent NAD kinase</fullName>
    </alternativeName>
</protein>
<dbReference type="GO" id="GO:0003951">
    <property type="term" value="F:NAD+ kinase activity"/>
    <property type="evidence" value="ECO:0007669"/>
    <property type="project" value="UniProtKB-UniRule"/>
</dbReference>
<dbReference type="STRING" id="985053.VMUT_1213"/>
<dbReference type="RefSeq" id="WP_013604580.1">
    <property type="nucleotide sequence ID" value="NC_015151.1"/>
</dbReference>
<dbReference type="Proteomes" id="UP000007485">
    <property type="component" value="Chromosome"/>
</dbReference>
<comment type="catalytic activity">
    <reaction evidence="8">
        <text>NAD(+) + ATP = ADP + NADP(+) + H(+)</text>
        <dbReference type="Rhea" id="RHEA:18629"/>
        <dbReference type="ChEBI" id="CHEBI:15378"/>
        <dbReference type="ChEBI" id="CHEBI:30616"/>
        <dbReference type="ChEBI" id="CHEBI:57540"/>
        <dbReference type="ChEBI" id="CHEBI:58349"/>
        <dbReference type="ChEBI" id="CHEBI:456216"/>
        <dbReference type="EC" id="2.7.1.23"/>
    </reaction>
</comment>
<dbReference type="SUPFAM" id="SSF111331">
    <property type="entry name" value="NAD kinase/diacylglycerol kinase-like"/>
    <property type="match status" value="1"/>
</dbReference>
<keyword evidence="5 8" id="KW-0067">ATP-binding</keyword>
<dbReference type="InterPro" id="IPR017438">
    <property type="entry name" value="ATP-NAD_kinase_N"/>
</dbReference>
<evidence type="ECO:0000313" key="9">
    <source>
        <dbReference type="EMBL" id="ADY01418.1"/>
    </source>
</evidence>
<gene>
    <name evidence="8" type="primary">nadK</name>
    <name evidence="9" type="ordered locus">VMUT_1213</name>
</gene>
<comment type="function">
    <text evidence="8">Involved in the regulation of the intracellular balance of NAD and NADP, and is a key enzyme in the biosynthesis of NADP. Catalyzes specifically the phosphorylation on 2'-hydroxyl of the adenosine moiety of NAD to yield NADP.</text>
</comment>
<feature type="binding site" evidence="8">
    <location>
        <position position="143"/>
    </location>
    <ligand>
        <name>NAD(+)</name>
        <dbReference type="ChEBI" id="CHEBI:57540"/>
    </ligand>
</feature>
<dbReference type="GeneID" id="10288865"/>
<dbReference type="GO" id="GO:0005524">
    <property type="term" value="F:ATP binding"/>
    <property type="evidence" value="ECO:0007669"/>
    <property type="project" value="UniProtKB-KW"/>
</dbReference>
<dbReference type="HAMAP" id="MF_00361">
    <property type="entry name" value="NAD_kinase"/>
    <property type="match status" value="1"/>
</dbReference>
<dbReference type="Gene3D" id="2.60.200.30">
    <property type="entry name" value="Probable inorganic polyphosphate/atp-NAD kinase, domain 2"/>
    <property type="match status" value="1"/>
</dbReference>
<feature type="binding site" evidence="8">
    <location>
        <begin position="132"/>
        <end position="133"/>
    </location>
    <ligand>
        <name>NAD(+)</name>
        <dbReference type="ChEBI" id="CHEBI:57540"/>
    </ligand>
</feature>
<evidence type="ECO:0000256" key="7">
    <source>
        <dbReference type="ARBA" id="ARBA00023027"/>
    </source>
</evidence>
<keyword evidence="2 8" id="KW-0808">Transferase</keyword>
<accession>F0QYI5</accession>
<evidence type="ECO:0000256" key="3">
    <source>
        <dbReference type="ARBA" id="ARBA00022741"/>
    </source>
</evidence>
<dbReference type="InterPro" id="IPR017437">
    <property type="entry name" value="ATP-NAD_kinase_PpnK-typ_C"/>
</dbReference>
<feature type="binding site" evidence="8">
    <location>
        <begin position="62"/>
        <end position="63"/>
    </location>
    <ligand>
        <name>NAD(+)</name>
        <dbReference type="ChEBI" id="CHEBI:57540"/>
    </ligand>
</feature>
<evidence type="ECO:0000256" key="4">
    <source>
        <dbReference type="ARBA" id="ARBA00022777"/>
    </source>
</evidence>
<dbReference type="GO" id="GO:0046872">
    <property type="term" value="F:metal ion binding"/>
    <property type="evidence" value="ECO:0007669"/>
    <property type="project" value="UniProtKB-UniRule"/>
</dbReference>
<dbReference type="HOGENOM" id="CLU_008831_0_3_2"/>
<dbReference type="InterPro" id="IPR016064">
    <property type="entry name" value="NAD/diacylglycerol_kinase_sf"/>
</dbReference>
<feature type="binding site" evidence="8">
    <location>
        <position position="163"/>
    </location>
    <ligand>
        <name>NAD(+)</name>
        <dbReference type="ChEBI" id="CHEBI:57540"/>
    </ligand>
</feature>
<feature type="binding site" evidence="8">
    <location>
        <position position="161"/>
    </location>
    <ligand>
        <name>NAD(+)</name>
        <dbReference type="ChEBI" id="CHEBI:57540"/>
    </ligand>
</feature>
<dbReference type="GO" id="GO:0006741">
    <property type="term" value="P:NADP+ biosynthetic process"/>
    <property type="evidence" value="ECO:0007669"/>
    <property type="project" value="UniProtKB-UniRule"/>
</dbReference>
<dbReference type="InterPro" id="IPR002504">
    <property type="entry name" value="NADK"/>
</dbReference>
<evidence type="ECO:0000256" key="2">
    <source>
        <dbReference type="ARBA" id="ARBA00022679"/>
    </source>
</evidence>
<keyword evidence="4 8" id="KW-0418">Kinase</keyword>
<dbReference type="Pfam" id="PF20143">
    <property type="entry name" value="NAD_kinase_C"/>
    <property type="match status" value="1"/>
</dbReference>
<evidence type="ECO:0000256" key="8">
    <source>
        <dbReference type="HAMAP-Rule" id="MF_00361"/>
    </source>
</evidence>
<feature type="active site" description="Proton acceptor" evidence="8">
    <location>
        <position position="62"/>
    </location>
</feature>